<dbReference type="SMART" id="SM00355">
    <property type="entry name" value="ZnF_C2H2"/>
    <property type="match status" value="2"/>
</dbReference>
<proteinExistence type="predicted"/>
<dbReference type="PROSITE" id="PS00028">
    <property type="entry name" value="ZINC_FINGER_C2H2_1"/>
    <property type="match status" value="2"/>
</dbReference>
<evidence type="ECO:0000256" key="2">
    <source>
        <dbReference type="ARBA" id="ARBA00022771"/>
    </source>
</evidence>
<feature type="coiled-coil region" evidence="4">
    <location>
        <begin position="323"/>
        <end position="350"/>
    </location>
</feature>
<dbReference type="Pfam" id="PF12874">
    <property type="entry name" value="zf-met"/>
    <property type="match status" value="1"/>
</dbReference>
<dbReference type="InterPro" id="IPR003604">
    <property type="entry name" value="Matrin/U1-like-C_Znf_C2H2"/>
</dbReference>
<name>A0AAW1D4I6_9HEMI</name>
<dbReference type="GO" id="GO:0005737">
    <property type="term" value="C:cytoplasm"/>
    <property type="evidence" value="ECO:0007669"/>
    <property type="project" value="TreeGrafter"/>
</dbReference>
<sequence length="522" mass="60778">MRGSKFFRGTFARWNLRNLPSPKAYRKLALKWHPDKNLDNSEEAKLQFQLIQQAYEVLSDAQERSWYDRHRDSILKGGFGSDYQDDSLNVYQYFNSACFKGYGDDEKGFYAVYSEVFNKIGAEDIEFNTDAESDFEVPVFGNSKSSYTDVVHPFYSYWQSYSTKKTFSWLDKFDIRDAPNRRVLRLMEKENKKIRDKARKERNEEVRALVAFVRKRDKRVQEYSLYLEKKAEENEKKVQEFRKKQIIKRKEEISSYVECDWSKFSNLEGELKEIEANLAAEFDDVASSLGETSDSEEEYMMPHCLACKKVFKTEKALLNHEKSKKHKENLEQLEAIMKLENEEMQGLSKSVVDEECTNGIIEHISDDKVQDGFSSEEEHIAKPRKKKKNKRSKVTHINQGESDLSAVSDTDVQPIRVPDLHEHEETDEKLWKKNKTGKNKSESKKNNRINGQSTSNSIGQNKSEIVNSKLLNNEKQPECAVCNQLFSSKNELFKHLKSSGHAVPLTEKKADHLLSTKQKKKK</sequence>
<dbReference type="PRINTS" id="PR00625">
    <property type="entry name" value="JDOMAIN"/>
</dbReference>
<dbReference type="PANTHER" id="PTHR44029">
    <property type="entry name" value="DNAJ HOMOLOG SUBFAMILY C MEMBER 21"/>
    <property type="match status" value="1"/>
</dbReference>
<keyword evidence="3" id="KW-0862">Zinc</keyword>
<accession>A0AAW1D4I6</accession>
<feature type="compositionally biased region" description="Polar residues" evidence="5">
    <location>
        <begin position="395"/>
        <end position="411"/>
    </location>
</feature>
<dbReference type="InterPro" id="IPR013087">
    <property type="entry name" value="Znf_C2H2_type"/>
</dbReference>
<feature type="compositionally biased region" description="Basic and acidic residues" evidence="5">
    <location>
        <begin position="418"/>
        <end position="431"/>
    </location>
</feature>
<feature type="domain" description="J" evidence="6">
    <location>
        <begin position="1"/>
        <end position="71"/>
    </location>
</feature>
<dbReference type="CDD" id="cd06257">
    <property type="entry name" value="DnaJ"/>
    <property type="match status" value="1"/>
</dbReference>
<organism evidence="7 8">
    <name type="scientific">Rhynocoris fuscipes</name>
    <dbReference type="NCBI Taxonomy" id="488301"/>
    <lineage>
        <taxon>Eukaryota</taxon>
        <taxon>Metazoa</taxon>
        <taxon>Ecdysozoa</taxon>
        <taxon>Arthropoda</taxon>
        <taxon>Hexapoda</taxon>
        <taxon>Insecta</taxon>
        <taxon>Pterygota</taxon>
        <taxon>Neoptera</taxon>
        <taxon>Paraneoptera</taxon>
        <taxon>Hemiptera</taxon>
        <taxon>Heteroptera</taxon>
        <taxon>Panheteroptera</taxon>
        <taxon>Cimicomorpha</taxon>
        <taxon>Reduviidae</taxon>
        <taxon>Harpactorinae</taxon>
        <taxon>Harpactorini</taxon>
        <taxon>Rhynocoris</taxon>
    </lineage>
</organism>
<dbReference type="Proteomes" id="UP001461498">
    <property type="component" value="Unassembled WGS sequence"/>
</dbReference>
<comment type="caution">
    <text evidence="7">The sequence shown here is derived from an EMBL/GenBank/DDBJ whole genome shotgun (WGS) entry which is preliminary data.</text>
</comment>
<evidence type="ECO:0000256" key="4">
    <source>
        <dbReference type="SAM" id="Coils"/>
    </source>
</evidence>
<dbReference type="GO" id="GO:0008270">
    <property type="term" value="F:zinc ion binding"/>
    <property type="evidence" value="ECO:0007669"/>
    <property type="project" value="UniProtKB-KW"/>
</dbReference>
<dbReference type="InterPro" id="IPR036236">
    <property type="entry name" value="Znf_C2H2_sf"/>
</dbReference>
<feature type="compositionally biased region" description="Basic residues" evidence="5">
    <location>
        <begin position="382"/>
        <end position="394"/>
    </location>
</feature>
<dbReference type="SMART" id="SM00271">
    <property type="entry name" value="DnaJ"/>
    <property type="match status" value="1"/>
</dbReference>
<dbReference type="PROSITE" id="PS50076">
    <property type="entry name" value="DNAJ_2"/>
    <property type="match status" value="1"/>
</dbReference>
<keyword evidence="2" id="KW-0863">Zinc-finger</keyword>
<keyword evidence="8" id="KW-1185">Reference proteome</keyword>
<dbReference type="Pfam" id="PF21884">
    <property type="entry name" value="ZUO1-like_ZHD"/>
    <property type="match status" value="1"/>
</dbReference>
<reference evidence="7 8" key="1">
    <citation type="submission" date="2022-12" db="EMBL/GenBank/DDBJ databases">
        <title>Chromosome-level genome assembly of true bugs.</title>
        <authorList>
            <person name="Ma L."/>
            <person name="Li H."/>
        </authorList>
    </citation>
    <scope>NUCLEOTIDE SEQUENCE [LARGE SCALE GENOMIC DNA]</scope>
    <source>
        <strain evidence="7">Lab_2022b</strain>
    </source>
</reference>
<dbReference type="Gene3D" id="3.30.160.60">
    <property type="entry name" value="Classic Zinc Finger"/>
    <property type="match status" value="1"/>
</dbReference>
<evidence type="ECO:0000256" key="1">
    <source>
        <dbReference type="ARBA" id="ARBA00022723"/>
    </source>
</evidence>
<dbReference type="SUPFAM" id="SSF57667">
    <property type="entry name" value="beta-beta-alpha zinc fingers"/>
    <property type="match status" value="1"/>
</dbReference>
<keyword evidence="4" id="KW-0175">Coiled coil</keyword>
<dbReference type="InterPro" id="IPR036869">
    <property type="entry name" value="J_dom_sf"/>
</dbReference>
<dbReference type="AlphaFoldDB" id="A0AAW1D4I6"/>
<dbReference type="PROSITE" id="PS00636">
    <property type="entry name" value="DNAJ_1"/>
    <property type="match status" value="1"/>
</dbReference>
<evidence type="ECO:0000313" key="8">
    <source>
        <dbReference type="Proteomes" id="UP001461498"/>
    </source>
</evidence>
<dbReference type="InterPro" id="IPR022755">
    <property type="entry name" value="Znf_C2H2_jaz"/>
</dbReference>
<feature type="region of interest" description="Disordered" evidence="5">
    <location>
        <begin position="499"/>
        <end position="522"/>
    </location>
</feature>
<evidence type="ECO:0000313" key="7">
    <source>
        <dbReference type="EMBL" id="KAK9503250.1"/>
    </source>
</evidence>
<dbReference type="SUPFAM" id="SSF46565">
    <property type="entry name" value="Chaperone J-domain"/>
    <property type="match status" value="1"/>
</dbReference>
<dbReference type="InterPro" id="IPR054076">
    <property type="entry name" value="ZUO1-like_ZHD"/>
</dbReference>
<feature type="compositionally biased region" description="Basic and acidic residues" evidence="5">
    <location>
        <begin position="367"/>
        <end position="381"/>
    </location>
</feature>
<dbReference type="SMART" id="SM00451">
    <property type="entry name" value="ZnF_U1"/>
    <property type="match status" value="2"/>
</dbReference>
<protein>
    <recommendedName>
        <fullName evidence="6">J domain-containing protein</fullName>
    </recommendedName>
</protein>
<evidence type="ECO:0000256" key="5">
    <source>
        <dbReference type="SAM" id="MobiDB-lite"/>
    </source>
</evidence>
<dbReference type="InterPro" id="IPR001623">
    <property type="entry name" value="DnaJ_domain"/>
</dbReference>
<evidence type="ECO:0000256" key="3">
    <source>
        <dbReference type="ARBA" id="ARBA00022833"/>
    </source>
</evidence>
<feature type="region of interest" description="Disordered" evidence="5">
    <location>
        <begin position="367"/>
        <end position="461"/>
    </location>
</feature>
<dbReference type="PANTHER" id="PTHR44029:SF1">
    <property type="entry name" value="DNAJ HOMOLOG SUBFAMILY C MEMBER 21"/>
    <property type="match status" value="1"/>
</dbReference>
<dbReference type="Gene3D" id="1.10.287.110">
    <property type="entry name" value="DnaJ domain"/>
    <property type="match status" value="1"/>
</dbReference>
<dbReference type="EMBL" id="JAPXFL010000008">
    <property type="protein sequence ID" value="KAK9503250.1"/>
    <property type="molecule type" value="Genomic_DNA"/>
</dbReference>
<dbReference type="GO" id="GO:0003676">
    <property type="term" value="F:nucleic acid binding"/>
    <property type="evidence" value="ECO:0007669"/>
    <property type="project" value="InterPro"/>
</dbReference>
<dbReference type="InterPro" id="IPR051964">
    <property type="entry name" value="Chaperone_stress_response"/>
</dbReference>
<dbReference type="InterPro" id="IPR018253">
    <property type="entry name" value="DnaJ_domain_CS"/>
</dbReference>
<evidence type="ECO:0000259" key="6">
    <source>
        <dbReference type="PROSITE" id="PS50076"/>
    </source>
</evidence>
<feature type="compositionally biased region" description="Polar residues" evidence="5">
    <location>
        <begin position="451"/>
        <end position="461"/>
    </location>
</feature>
<dbReference type="Pfam" id="PF12171">
    <property type="entry name" value="zf-C2H2_jaz"/>
    <property type="match status" value="1"/>
</dbReference>
<keyword evidence="1" id="KW-0479">Metal-binding</keyword>
<gene>
    <name evidence="7" type="ORF">O3M35_011858</name>
</gene>
<dbReference type="Pfam" id="PF00226">
    <property type="entry name" value="DnaJ"/>
    <property type="match status" value="1"/>
</dbReference>